<organism evidence="2 3">
    <name type="scientific">Streptantibioticus ferralitis</name>
    <dbReference type="NCBI Taxonomy" id="236510"/>
    <lineage>
        <taxon>Bacteria</taxon>
        <taxon>Bacillati</taxon>
        <taxon>Actinomycetota</taxon>
        <taxon>Actinomycetes</taxon>
        <taxon>Kitasatosporales</taxon>
        <taxon>Streptomycetaceae</taxon>
        <taxon>Streptantibioticus</taxon>
    </lineage>
</organism>
<feature type="region of interest" description="Disordered" evidence="1">
    <location>
        <begin position="1"/>
        <end position="34"/>
    </location>
</feature>
<evidence type="ECO:0000256" key="1">
    <source>
        <dbReference type="SAM" id="MobiDB-lite"/>
    </source>
</evidence>
<gene>
    <name evidence="2" type="ORF">P2L57_24435</name>
</gene>
<protein>
    <submittedName>
        <fullName evidence="2">Uncharacterized protein</fullName>
    </submittedName>
</protein>
<accession>A0ABT5Z4K4</accession>
<keyword evidence="3" id="KW-1185">Reference proteome</keyword>
<dbReference type="Proteomes" id="UP001220022">
    <property type="component" value="Unassembled WGS sequence"/>
</dbReference>
<proteinExistence type="predicted"/>
<dbReference type="EMBL" id="JARHTQ010000017">
    <property type="protein sequence ID" value="MDF2258757.1"/>
    <property type="molecule type" value="Genomic_DNA"/>
</dbReference>
<sequence length="74" mass="7442">MSQEAAPDQSPTAEAETSRSADTGADTAPPKGLLQQMEELLAAVSADLAWLDADLRSSADPDSPAPSDIGGASS</sequence>
<dbReference type="RefSeq" id="WP_275818130.1">
    <property type="nucleotide sequence ID" value="NZ_BAAANM010000010.1"/>
</dbReference>
<evidence type="ECO:0000313" key="3">
    <source>
        <dbReference type="Proteomes" id="UP001220022"/>
    </source>
</evidence>
<reference evidence="2 3" key="1">
    <citation type="submission" date="2023-03" db="EMBL/GenBank/DDBJ databases">
        <title>Draft genome sequence of type strain Streptomyces ferralitis JCM 14344.</title>
        <authorList>
            <person name="Klaysubun C."/>
            <person name="Duangmal K."/>
        </authorList>
    </citation>
    <scope>NUCLEOTIDE SEQUENCE [LARGE SCALE GENOMIC DNA]</scope>
    <source>
        <strain evidence="2 3">JCM 14344</strain>
    </source>
</reference>
<comment type="caution">
    <text evidence="2">The sequence shown here is derived from an EMBL/GenBank/DDBJ whole genome shotgun (WGS) entry which is preliminary data.</text>
</comment>
<evidence type="ECO:0000313" key="2">
    <source>
        <dbReference type="EMBL" id="MDF2258757.1"/>
    </source>
</evidence>
<name>A0ABT5Z4K4_9ACTN</name>